<reference evidence="4" key="1">
    <citation type="submission" date="2024-06" db="EMBL/GenBank/DDBJ databases">
        <authorList>
            <person name="Ryan C."/>
        </authorList>
    </citation>
    <scope>NUCLEOTIDE SEQUENCE [LARGE SCALE GENOMIC DNA]</scope>
</reference>
<accession>A0ABC8Z7W7</accession>
<evidence type="ECO:0000313" key="3">
    <source>
        <dbReference type="EMBL" id="CAL4956015.1"/>
    </source>
</evidence>
<feature type="region of interest" description="Disordered" evidence="1">
    <location>
        <begin position="1"/>
        <end position="28"/>
    </location>
</feature>
<protein>
    <recommendedName>
        <fullName evidence="2">KIB1-4 beta-propeller domain-containing protein</fullName>
    </recommendedName>
</protein>
<dbReference type="EMBL" id="OZ075128">
    <property type="protein sequence ID" value="CAL4956015.1"/>
    <property type="molecule type" value="Genomic_DNA"/>
</dbReference>
<name>A0ABC8Z7W7_9POAL</name>
<evidence type="ECO:0000259" key="2">
    <source>
        <dbReference type="Pfam" id="PF03478"/>
    </source>
</evidence>
<keyword evidence="4" id="KW-1185">Reference proteome</keyword>
<dbReference type="InterPro" id="IPR005174">
    <property type="entry name" value="KIB1-4_b-propeller"/>
</dbReference>
<sequence length="436" mass="48222">MEEGAEGSGGETGEFTFAATPQPRTSPRRAAAAAAAAAAAEEAAGPPSLADVPDNIPVSISAFLRCRADRVHLACLNRHWSRAVRGVGRPRPPILRALPELPPQLPWLIFPNAEAPTFYSLITRRHHRLLNLPLDVRRARPCGSGDGGWLVLALDSRHGYALYNLGSGERIPLPPEYRNPRHVPFPLVVRAATLSAAPSPGTNYMVAAIVNAAAGDTNAVLWMEGNDTWFSPWGMRAFRLEDVIFFDGVFFFVGADERVVTFGPVHGPDGTVFFARGDYDMQQREDYAEDVGYGARMRRYLVGSRGCLLMVIRYIYDGSTLTIRVFELVPIEPALVDAALPRVTWDLLGTELEGRMLFLGRGCSRSLEVAHYNGFQDSMIYFLDDGFVAVPSADDRTVYSFTDMGRYDMAEFATRPWPEGLYPTRSDNAPPTWWLH</sequence>
<evidence type="ECO:0000256" key="1">
    <source>
        <dbReference type="SAM" id="MobiDB-lite"/>
    </source>
</evidence>
<dbReference type="AlphaFoldDB" id="A0ABC8Z7W7"/>
<dbReference type="PANTHER" id="PTHR33110:SF97">
    <property type="entry name" value="DUF295 DOMAIN-CONTAINING PROTEIN"/>
    <property type="match status" value="1"/>
</dbReference>
<dbReference type="Proteomes" id="UP001497457">
    <property type="component" value="Chromosome 18b"/>
</dbReference>
<dbReference type="PANTHER" id="PTHR33110">
    <property type="entry name" value="F-BOX/KELCH-REPEAT PROTEIN-RELATED"/>
    <property type="match status" value="1"/>
</dbReference>
<organism evidence="3 4">
    <name type="scientific">Urochloa decumbens</name>
    <dbReference type="NCBI Taxonomy" id="240449"/>
    <lineage>
        <taxon>Eukaryota</taxon>
        <taxon>Viridiplantae</taxon>
        <taxon>Streptophyta</taxon>
        <taxon>Embryophyta</taxon>
        <taxon>Tracheophyta</taxon>
        <taxon>Spermatophyta</taxon>
        <taxon>Magnoliopsida</taxon>
        <taxon>Liliopsida</taxon>
        <taxon>Poales</taxon>
        <taxon>Poaceae</taxon>
        <taxon>PACMAD clade</taxon>
        <taxon>Panicoideae</taxon>
        <taxon>Panicodae</taxon>
        <taxon>Paniceae</taxon>
        <taxon>Melinidinae</taxon>
        <taxon>Urochloa</taxon>
    </lineage>
</organism>
<evidence type="ECO:0000313" key="4">
    <source>
        <dbReference type="Proteomes" id="UP001497457"/>
    </source>
</evidence>
<proteinExistence type="predicted"/>
<gene>
    <name evidence="3" type="ORF">URODEC1_LOCUS41789</name>
</gene>
<feature type="compositionally biased region" description="Gly residues" evidence="1">
    <location>
        <begin position="1"/>
        <end position="12"/>
    </location>
</feature>
<reference evidence="3 4" key="2">
    <citation type="submission" date="2024-10" db="EMBL/GenBank/DDBJ databases">
        <authorList>
            <person name="Ryan C."/>
        </authorList>
    </citation>
    <scope>NUCLEOTIDE SEQUENCE [LARGE SCALE GENOMIC DNA]</scope>
</reference>
<feature type="domain" description="KIB1-4 beta-propeller" evidence="2">
    <location>
        <begin position="118"/>
        <end position="399"/>
    </location>
</feature>
<dbReference type="Pfam" id="PF03478">
    <property type="entry name" value="Beta-prop_KIB1-4"/>
    <property type="match status" value="1"/>
</dbReference>